<dbReference type="EMBL" id="CP006644">
    <property type="protein sequence ID" value="AHE53962.1"/>
    <property type="molecule type" value="Genomic_DNA"/>
</dbReference>
<feature type="region of interest" description="Disordered" evidence="1">
    <location>
        <begin position="23"/>
        <end position="42"/>
    </location>
</feature>
<dbReference type="SUPFAM" id="SSF143744">
    <property type="entry name" value="GlcG-like"/>
    <property type="match status" value="2"/>
</dbReference>
<evidence type="ECO:0000313" key="4">
    <source>
        <dbReference type="Proteomes" id="UP000018851"/>
    </source>
</evidence>
<protein>
    <recommendedName>
        <fullName evidence="5">Heme-binding protein</fullName>
    </recommendedName>
</protein>
<dbReference type="InterPro" id="IPR052517">
    <property type="entry name" value="GlcG_carb_metab_protein"/>
</dbReference>
<keyword evidence="4" id="KW-1185">Reference proteome</keyword>
<dbReference type="InterPro" id="IPR038084">
    <property type="entry name" value="PduO/GlcC-like_sf"/>
</dbReference>
<keyword evidence="2" id="KW-0732">Signal</keyword>
<dbReference type="eggNOG" id="COG3193">
    <property type="taxonomic scope" value="Bacteria"/>
</dbReference>
<evidence type="ECO:0008006" key="5">
    <source>
        <dbReference type="Google" id="ProtNLM"/>
    </source>
</evidence>
<dbReference type="PANTHER" id="PTHR34309:SF1">
    <property type="entry name" value="PROTEIN GLCG"/>
    <property type="match status" value="1"/>
</dbReference>
<feature type="chain" id="PRO_5004786115" description="Heme-binding protein" evidence="2">
    <location>
        <begin position="29"/>
        <end position="662"/>
    </location>
</feature>
<sequence>MRRLQLTAAVTMAALLLASCGGGGTASGGTPTPTPSPTPSPGRYAVPAAEALSVADVQGIVARAVAEAQARNLPSVIAVVDRVGNVLAVYTMTGARPRATAQPAPNGRNLDVQNVNFPASMGAISKAITGAYLSSGGNAFTTRTASMIVKEHFPPAPNTAGLESGPLFGVQFSSLPCSDLVNRYSSAAPPASAFIGPKRSPLGLSADPGGIPLYKNGVVVGAIGVMGDGNYADDPNVTDIDDDAEEYIALAGSVGFEPPETIKGSRITIDGTSLRFTDATPANFKSTPASAPPFSAINNSAIGRLTAVRGYYQVGAPDPVVVAGTPYGTEASGYRKATSAEFANSDAFILTDGNGNNRFPVRAGTDSAEVSQPLTLAESRALLEEAFTIMSRARAQIRRPLDSRAQVTISLVDTRGQALGVVRAPDAPVFGTDVSLQKARTAAFFSSRFAADELQQNTIPDIREFVPRVRTFLNDETALTGKVAFSDRANGNLSRPFFPDGEVGRPNGPLSRPIENFNPFSTGLQSALIITNLAAHIFFVDGMNPADTREVCTFLPEFAPGRNRLQNGIQIFPGSMPIYRGNTLIGAIGISGDGIDQDDMISFLGTHFGGLRVNGAIGNAPPAMRADRITVPVGDRQARLLYVQCPFAPFLDTSDQNACQDK</sequence>
<dbReference type="HOGENOM" id="CLU_414412_0_0_5"/>
<dbReference type="PROSITE" id="PS51257">
    <property type="entry name" value="PROKAR_LIPOPROTEIN"/>
    <property type="match status" value="1"/>
</dbReference>
<accession>W0ABT6</accession>
<dbReference type="Proteomes" id="UP000018851">
    <property type="component" value="Chromosome"/>
</dbReference>
<dbReference type="AlphaFoldDB" id="W0ABT6"/>
<evidence type="ECO:0000313" key="3">
    <source>
        <dbReference type="EMBL" id="AHE53962.1"/>
    </source>
</evidence>
<organism evidence="3 4">
    <name type="scientific">Sphingomonas sanxanigenens DSM 19645 = NX02</name>
    <dbReference type="NCBI Taxonomy" id="1123269"/>
    <lineage>
        <taxon>Bacteria</taxon>
        <taxon>Pseudomonadati</taxon>
        <taxon>Pseudomonadota</taxon>
        <taxon>Alphaproteobacteria</taxon>
        <taxon>Sphingomonadales</taxon>
        <taxon>Sphingomonadaceae</taxon>
        <taxon>Sphingomonas</taxon>
    </lineage>
</organism>
<dbReference type="InterPro" id="IPR005624">
    <property type="entry name" value="PduO/GlcC-like"/>
</dbReference>
<proteinExistence type="predicted"/>
<dbReference type="RefSeq" id="WP_039996532.1">
    <property type="nucleotide sequence ID" value="NZ_CP006644.1"/>
</dbReference>
<evidence type="ECO:0000256" key="2">
    <source>
        <dbReference type="SAM" id="SignalP"/>
    </source>
</evidence>
<dbReference type="PANTHER" id="PTHR34309">
    <property type="entry name" value="SLR1406 PROTEIN"/>
    <property type="match status" value="1"/>
</dbReference>
<reference evidence="3 4" key="1">
    <citation type="submission" date="2013-07" db="EMBL/GenBank/DDBJ databases">
        <title>Completed genome of Sphingomonas sanxanigenens NX02.</title>
        <authorList>
            <person name="Ma T."/>
            <person name="Huang H."/>
            <person name="Wu M."/>
            <person name="Li X."/>
            <person name="Li G."/>
        </authorList>
    </citation>
    <scope>NUCLEOTIDE SEQUENCE [LARGE SCALE GENOMIC DNA]</scope>
    <source>
        <strain evidence="3 4">NX02</strain>
    </source>
</reference>
<dbReference type="Pfam" id="PF03928">
    <property type="entry name" value="HbpS-like"/>
    <property type="match status" value="2"/>
</dbReference>
<dbReference type="Gene3D" id="3.30.450.150">
    <property type="entry name" value="Haem-degrading domain"/>
    <property type="match status" value="2"/>
</dbReference>
<name>W0ABT6_9SPHN</name>
<feature type="signal peptide" evidence="2">
    <location>
        <begin position="1"/>
        <end position="28"/>
    </location>
</feature>
<dbReference type="STRING" id="1123269.NX02_11255"/>
<dbReference type="PATRIC" id="fig|1123269.5.peg.2187"/>
<dbReference type="OrthoDB" id="9121915at2"/>
<dbReference type="KEGG" id="ssan:NX02_11255"/>
<gene>
    <name evidence="3" type="ORF">NX02_11255</name>
</gene>
<evidence type="ECO:0000256" key="1">
    <source>
        <dbReference type="SAM" id="MobiDB-lite"/>
    </source>
</evidence>